<dbReference type="STRING" id="199441.BkAM31D_23235"/>
<feature type="transmembrane region" description="Helical" evidence="1">
    <location>
        <begin position="34"/>
        <end position="55"/>
    </location>
</feature>
<feature type="transmembrane region" description="Helical" evidence="1">
    <location>
        <begin position="12"/>
        <end position="28"/>
    </location>
</feature>
<keyword evidence="1" id="KW-0812">Transmembrane</keyword>
<keyword evidence="1" id="KW-1133">Transmembrane helix</keyword>
<sequence length="85" mass="9781">MPIIYILWDLKLFLLIILGVLVTGTYLLRLKASYFLFFFIPASLIGFTFSIMLLIDYEYHFVAHTDLSELTANDLSIGLKKTDSK</sequence>
<keyword evidence="3" id="KW-1185">Reference proteome</keyword>
<dbReference type="RefSeq" id="WP_066160239.1">
    <property type="nucleotide sequence ID" value="NZ_CP020814.1"/>
</dbReference>
<reference evidence="2 3" key="1">
    <citation type="submission" date="2017-04" db="EMBL/GenBank/DDBJ databases">
        <title>Bacillus krulwichiae AM31D Genome sequencing and assembly.</title>
        <authorList>
            <person name="Krulwich T.A."/>
            <person name="Anastor L."/>
            <person name="Ehrlich R."/>
            <person name="Ehrlich G.D."/>
            <person name="Janto B."/>
        </authorList>
    </citation>
    <scope>NUCLEOTIDE SEQUENCE [LARGE SCALE GENOMIC DNA]</scope>
    <source>
        <strain evidence="2 3">AM31D</strain>
    </source>
</reference>
<name>A0A1X9MGH0_9BACI</name>
<keyword evidence="1" id="KW-0472">Membrane</keyword>
<evidence type="ECO:0000256" key="1">
    <source>
        <dbReference type="SAM" id="Phobius"/>
    </source>
</evidence>
<dbReference type="Proteomes" id="UP000193006">
    <property type="component" value="Chromosome"/>
</dbReference>
<dbReference type="KEGG" id="bkw:BkAM31D_23235"/>
<dbReference type="EMBL" id="CP020814">
    <property type="protein sequence ID" value="ARK32547.1"/>
    <property type="molecule type" value="Genomic_DNA"/>
</dbReference>
<organism evidence="2 3">
    <name type="scientific">Halalkalibacter krulwichiae</name>
    <dbReference type="NCBI Taxonomy" id="199441"/>
    <lineage>
        <taxon>Bacteria</taxon>
        <taxon>Bacillati</taxon>
        <taxon>Bacillota</taxon>
        <taxon>Bacilli</taxon>
        <taxon>Bacillales</taxon>
        <taxon>Bacillaceae</taxon>
        <taxon>Halalkalibacter</taxon>
    </lineage>
</organism>
<evidence type="ECO:0000313" key="3">
    <source>
        <dbReference type="Proteomes" id="UP000193006"/>
    </source>
</evidence>
<dbReference type="AlphaFoldDB" id="A0A1X9MGH0"/>
<gene>
    <name evidence="2" type="ORF">BkAM31D_23235</name>
</gene>
<proteinExistence type="predicted"/>
<accession>A0A1X9MGH0</accession>
<protein>
    <submittedName>
        <fullName evidence="2">Uncharacterized protein</fullName>
    </submittedName>
</protein>
<evidence type="ECO:0000313" key="2">
    <source>
        <dbReference type="EMBL" id="ARK32547.1"/>
    </source>
</evidence>